<dbReference type="EMBL" id="JAUEPS010000016">
    <property type="protein sequence ID" value="KAK0458996.1"/>
    <property type="molecule type" value="Genomic_DNA"/>
</dbReference>
<evidence type="ECO:0000256" key="1">
    <source>
        <dbReference type="SAM" id="Phobius"/>
    </source>
</evidence>
<evidence type="ECO:0000313" key="3">
    <source>
        <dbReference type="Proteomes" id="UP001175211"/>
    </source>
</evidence>
<dbReference type="Proteomes" id="UP001175211">
    <property type="component" value="Unassembled WGS sequence"/>
</dbReference>
<keyword evidence="1" id="KW-0812">Transmembrane</keyword>
<gene>
    <name evidence="2" type="ORF">EV420DRAFT_344883</name>
</gene>
<name>A0AA39KFM7_ARMTA</name>
<dbReference type="AlphaFoldDB" id="A0AA39KFM7"/>
<keyword evidence="3" id="KW-1185">Reference proteome</keyword>
<dbReference type="RefSeq" id="XP_060331246.1">
    <property type="nucleotide sequence ID" value="XM_060481789.1"/>
</dbReference>
<feature type="transmembrane region" description="Helical" evidence="1">
    <location>
        <begin position="41"/>
        <end position="61"/>
    </location>
</feature>
<reference evidence="2" key="1">
    <citation type="submission" date="2023-06" db="EMBL/GenBank/DDBJ databases">
        <authorList>
            <consortium name="Lawrence Berkeley National Laboratory"/>
            <person name="Ahrendt S."/>
            <person name="Sahu N."/>
            <person name="Indic B."/>
            <person name="Wong-Bajracharya J."/>
            <person name="Merenyi Z."/>
            <person name="Ke H.-M."/>
            <person name="Monk M."/>
            <person name="Kocsube S."/>
            <person name="Drula E."/>
            <person name="Lipzen A."/>
            <person name="Balint B."/>
            <person name="Henrissat B."/>
            <person name="Andreopoulos B."/>
            <person name="Martin F.M."/>
            <person name="Harder C.B."/>
            <person name="Rigling D."/>
            <person name="Ford K.L."/>
            <person name="Foster G.D."/>
            <person name="Pangilinan J."/>
            <person name="Papanicolaou A."/>
            <person name="Barry K."/>
            <person name="LaButti K."/>
            <person name="Viragh M."/>
            <person name="Koriabine M."/>
            <person name="Yan M."/>
            <person name="Riley R."/>
            <person name="Champramary S."/>
            <person name="Plett K.L."/>
            <person name="Tsai I.J."/>
            <person name="Slot J."/>
            <person name="Sipos G."/>
            <person name="Plett J."/>
            <person name="Nagy L.G."/>
            <person name="Grigoriev I.V."/>
        </authorList>
    </citation>
    <scope>NUCLEOTIDE SEQUENCE</scope>
    <source>
        <strain evidence="2">CCBAS 213</strain>
    </source>
</reference>
<feature type="transmembrane region" description="Helical" evidence="1">
    <location>
        <begin position="81"/>
        <end position="99"/>
    </location>
</feature>
<evidence type="ECO:0000313" key="2">
    <source>
        <dbReference type="EMBL" id="KAK0458996.1"/>
    </source>
</evidence>
<sequence length="158" mass="17466">MDHFKPRTLGDRSCHPAVLPACTSRELHDEVCSLCLGSRSYVSFAIATALCCTMLNCLIMPHREKDGSEDGPSLYHRIVELFVELAILCSVSLVLYVVFSRSHRVDALLPPASSRDYRSTFQDYLPMTPSVTGISHPCSQTLCMRESAHHGSVHVCGL</sequence>
<comment type="caution">
    <text evidence="2">The sequence shown here is derived from an EMBL/GenBank/DDBJ whole genome shotgun (WGS) entry which is preliminary data.</text>
</comment>
<proteinExistence type="predicted"/>
<keyword evidence="1" id="KW-1133">Transmembrane helix</keyword>
<accession>A0AA39KFM7</accession>
<keyword evidence="1" id="KW-0472">Membrane</keyword>
<protein>
    <submittedName>
        <fullName evidence="2">Uncharacterized protein</fullName>
    </submittedName>
</protein>
<organism evidence="2 3">
    <name type="scientific">Armillaria tabescens</name>
    <name type="common">Ringless honey mushroom</name>
    <name type="synonym">Agaricus tabescens</name>
    <dbReference type="NCBI Taxonomy" id="1929756"/>
    <lineage>
        <taxon>Eukaryota</taxon>
        <taxon>Fungi</taxon>
        <taxon>Dikarya</taxon>
        <taxon>Basidiomycota</taxon>
        <taxon>Agaricomycotina</taxon>
        <taxon>Agaricomycetes</taxon>
        <taxon>Agaricomycetidae</taxon>
        <taxon>Agaricales</taxon>
        <taxon>Marasmiineae</taxon>
        <taxon>Physalacriaceae</taxon>
        <taxon>Desarmillaria</taxon>
    </lineage>
</organism>
<dbReference type="GeneID" id="85365337"/>